<evidence type="ECO:0000313" key="3">
    <source>
        <dbReference type="EMBL" id="MDR7152492.1"/>
    </source>
</evidence>
<dbReference type="Proteomes" id="UP001265700">
    <property type="component" value="Unassembled WGS sequence"/>
</dbReference>
<evidence type="ECO:0000256" key="1">
    <source>
        <dbReference type="ARBA" id="ARBA00006817"/>
    </source>
</evidence>
<proteinExistence type="inferred from homology"/>
<reference evidence="3 4" key="1">
    <citation type="submission" date="2023-07" db="EMBL/GenBank/DDBJ databases">
        <title>Sorghum-associated microbial communities from plants grown in Nebraska, USA.</title>
        <authorList>
            <person name="Schachtman D."/>
        </authorList>
    </citation>
    <scope>NUCLEOTIDE SEQUENCE [LARGE SCALE GENOMIC DNA]</scope>
    <source>
        <strain evidence="3 4">4249</strain>
    </source>
</reference>
<dbReference type="EMBL" id="JAVDWU010000011">
    <property type="protein sequence ID" value="MDR7152492.1"/>
    <property type="molecule type" value="Genomic_DNA"/>
</dbReference>
<dbReference type="Pfam" id="PF08327">
    <property type="entry name" value="AHSA1"/>
    <property type="match status" value="1"/>
</dbReference>
<comment type="caution">
    <text evidence="3">The sequence shown here is derived from an EMBL/GenBank/DDBJ whole genome shotgun (WGS) entry which is preliminary data.</text>
</comment>
<dbReference type="InterPro" id="IPR013538">
    <property type="entry name" value="ASHA1/2-like_C"/>
</dbReference>
<dbReference type="CDD" id="cd07814">
    <property type="entry name" value="SRPBCC_CalC_Aha1-like"/>
    <property type="match status" value="1"/>
</dbReference>
<feature type="domain" description="Activator of Hsp90 ATPase homologue 1/2-like C-terminal" evidence="2">
    <location>
        <begin position="18"/>
        <end position="145"/>
    </location>
</feature>
<gene>
    <name evidence="3" type="ORF">J2W49_004468</name>
</gene>
<comment type="similarity">
    <text evidence="1">Belongs to the AHA1 family.</text>
</comment>
<name>A0ABU1WUE3_9BURK</name>
<accession>A0ABU1WUE3</accession>
<evidence type="ECO:0000313" key="4">
    <source>
        <dbReference type="Proteomes" id="UP001265700"/>
    </source>
</evidence>
<organism evidence="3 4">
    <name type="scientific">Hydrogenophaga palleronii</name>
    <dbReference type="NCBI Taxonomy" id="65655"/>
    <lineage>
        <taxon>Bacteria</taxon>
        <taxon>Pseudomonadati</taxon>
        <taxon>Pseudomonadota</taxon>
        <taxon>Betaproteobacteria</taxon>
        <taxon>Burkholderiales</taxon>
        <taxon>Comamonadaceae</taxon>
        <taxon>Hydrogenophaga</taxon>
    </lineage>
</organism>
<dbReference type="RefSeq" id="WP_310321271.1">
    <property type="nucleotide sequence ID" value="NZ_JAVDWU010000011.1"/>
</dbReference>
<sequence>MKTEDRLDIIVHHRFRQSAERVFDAWLDVRLASRFLFSTETGEMVRCDIDPRVGGQFVLTDRRPDGDVEHTGEYLVIVRPQRLVFTFGIPAASPTFDIVTIEITPESDGGCTLRLTAEMQPEWKDYADRARQGWTQILASLDAALTETRP</sequence>
<dbReference type="SUPFAM" id="SSF55961">
    <property type="entry name" value="Bet v1-like"/>
    <property type="match status" value="1"/>
</dbReference>
<dbReference type="InterPro" id="IPR023393">
    <property type="entry name" value="START-like_dom_sf"/>
</dbReference>
<evidence type="ECO:0000259" key="2">
    <source>
        <dbReference type="Pfam" id="PF08327"/>
    </source>
</evidence>
<protein>
    <submittedName>
        <fullName evidence="3">Uncharacterized protein YndB with AHSA1/START domain</fullName>
    </submittedName>
</protein>
<keyword evidence="4" id="KW-1185">Reference proteome</keyword>
<dbReference type="Gene3D" id="3.30.530.20">
    <property type="match status" value="1"/>
</dbReference>